<dbReference type="EMBL" id="JNAR01000012">
    <property type="protein sequence ID" value="KGG07798.1"/>
    <property type="molecule type" value="Genomic_DNA"/>
</dbReference>
<reference evidence="3" key="1">
    <citation type="journal article" date="2014" name="Sci. Data">
        <title>Genomes of diverse isolates of the marine cyanobacterium Prochlorococcus.</title>
        <authorList>
            <person name="Biller S."/>
            <person name="Berube P."/>
            <person name="Thompson J."/>
            <person name="Kelly L."/>
            <person name="Roggensack S."/>
            <person name="Awad L."/>
            <person name="Roache-Johnson K."/>
            <person name="Ding H."/>
            <person name="Giovannoni S.J."/>
            <person name="Moore L.R."/>
            <person name="Chisholm S.W."/>
        </authorList>
    </citation>
    <scope>NUCLEOTIDE SEQUENCE [LARGE SCALE GENOMIC DNA]</scope>
</reference>
<protein>
    <submittedName>
        <fullName evidence="2">Uncharacterized protein</fullName>
    </submittedName>
</protein>
<organism evidence="2 3">
    <name type="scientific">Prochlorococcus marinus str. MIT 9401</name>
    <dbReference type="NCBI Taxonomy" id="167551"/>
    <lineage>
        <taxon>Bacteria</taxon>
        <taxon>Bacillati</taxon>
        <taxon>Cyanobacteriota</taxon>
        <taxon>Cyanophyceae</taxon>
        <taxon>Synechococcales</taxon>
        <taxon>Prochlorococcaceae</taxon>
        <taxon>Prochlorococcus</taxon>
    </lineage>
</organism>
<evidence type="ECO:0000313" key="2">
    <source>
        <dbReference type="EMBL" id="KGG07798.1"/>
    </source>
</evidence>
<dbReference type="AlphaFoldDB" id="A0A0A2B134"/>
<dbReference type="Proteomes" id="UP000030481">
    <property type="component" value="Unassembled WGS sequence"/>
</dbReference>
<gene>
    <name evidence="2" type="ORF">EV01_0875</name>
</gene>
<feature type="transmembrane region" description="Helical" evidence="1">
    <location>
        <begin position="15"/>
        <end position="34"/>
    </location>
</feature>
<keyword evidence="1" id="KW-0472">Membrane</keyword>
<accession>A0A0A2B134</accession>
<evidence type="ECO:0000313" key="3">
    <source>
        <dbReference type="Proteomes" id="UP000030481"/>
    </source>
</evidence>
<keyword evidence="1" id="KW-1133">Transmembrane helix</keyword>
<sequence length="47" mass="5370">MLIDTKIKLVSKNKMLAISEIIIASAIFLGIVYWEVKFLYNKPSVVK</sequence>
<name>A0A0A2B134_PROMR</name>
<comment type="caution">
    <text evidence="2">The sequence shown here is derived from an EMBL/GenBank/DDBJ whole genome shotgun (WGS) entry which is preliminary data.</text>
</comment>
<evidence type="ECO:0000256" key="1">
    <source>
        <dbReference type="SAM" id="Phobius"/>
    </source>
</evidence>
<keyword evidence="1" id="KW-0812">Transmembrane</keyword>
<proteinExistence type="predicted"/>